<keyword evidence="1" id="KW-0479">Metal-binding</keyword>
<dbReference type="GeneID" id="18922579"/>
<dbReference type="InterPro" id="IPR001878">
    <property type="entry name" value="Znf_CCHC"/>
</dbReference>
<reference evidence="4" key="1">
    <citation type="journal article" date="2011" name="Proc. Natl. Acad. Sci. U.S.A.">
        <title>Obligate biotrophy features unraveled by the genomic analysis of rust fungi.</title>
        <authorList>
            <person name="Duplessis S."/>
            <person name="Cuomo C.A."/>
            <person name="Lin Y.-C."/>
            <person name="Aerts A."/>
            <person name="Tisserant E."/>
            <person name="Veneault-Fourrey C."/>
            <person name="Joly D.L."/>
            <person name="Hacquard S."/>
            <person name="Amselem J."/>
            <person name="Cantarel B.L."/>
            <person name="Chiu R."/>
            <person name="Coutinho P.M."/>
            <person name="Feau N."/>
            <person name="Field M."/>
            <person name="Frey P."/>
            <person name="Gelhaye E."/>
            <person name="Goldberg J."/>
            <person name="Grabherr M.G."/>
            <person name="Kodira C.D."/>
            <person name="Kohler A."/>
            <person name="Kuees U."/>
            <person name="Lindquist E.A."/>
            <person name="Lucas S.M."/>
            <person name="Mago R."/>
            <person name="Mauceli E."/>
            <person name="Morin E."/>
            <person name="Murat C."/>
            <person name="Pangilinan J.L."/>
            <person name="Park R."/>
            <person name="Pearson M."/>
            <person name="Quesneville H."/>
            <person name="Rouhier N."/>
            <person name="Sakthikumar S."/>
            <person name="Salamov A.A."/>
            <person name="Schmutz J."/>
            <person name="Selles B."/>
            <person name="Shapiro H."/>
            <person name="Tanguay P."/>
            <person name="Tuskan G.A."/>
            <person name="Henrissat B."/>
            <person name="Van de Peer Y."/>
            <person name="Rouze P."/>
            <person name="Ellis J.G."/>
            <person name="Dodds P.N."/>
            <person name="Schein J.E."/>
            <person name="Zhong S."/>
            <person name="Hamelin R.C."/>
            <person name="Grigoriev I.V."/>
            <person name="Szabo L.J."/>
            <person name="Martin F."/>
        </authorList>
    </citation>
    <scope>NUCLEOTIDE SEQUENCE [LARGE SCALE GENOMIC DNA]</scope>
    <source>
        <strain evidence="4">98AG31 / pathotype 3-4-7</strain>
    </source>
</reference>
<dbReference type="GO" id="GO:0003676">
    <property type="term" value="F:nucleic acid binding"/>
    <property type="evidence" value="ECO:0007669"/>
    <property type="project" value="InterPro"/>
</dbReference>
<dbReference type="EMBL" id="GL883102">
    <property type="protein sequence ID" value="EGG08074.1"/>
    <property type="molecule type" value="Genomic_DNA"/>
</dbReference>
<evidence type="ECO:0000313" key="3">
    <source>
        <dbReference type="EMBL" id="EGG08074.1"/>
    </source>
</evidence>
<dbReference type="AlphaFoldDB" id="F4RHU5"/>
<dbReference type="InParanoid" id="F4RHU5"/>
<evidence type="ECO:0000259" key="2">
    <source>
        <dbReference type="PROSITE" id="PS50158"/>
    </source>
</evidence>
<gene>
    <name evidence="3" type="ORF">MELLADRAFT_105348</name>
</gene>
<dbReference type="GO" id="GO:0008270">
    <property type="term" value="F:zinc ion binding"/>
    <property type="evidence" value="ECO:0007669"/>
    <property type="project" value="UniProtKB-KW"/>
</dbReference>
<keyword evidence="1" id="KW-0862">Zinc</keyword>
<evidence type="ECO:0000256" key="1">
    <source>
        <dbReference type="PROSITE-ProRule" id="PRU00047"/>
    </source>
</evidence>
<organism evidence="4">
    <name type="scientific">Melampsora larici-populina (strain 98AG31 / pathotype 3-4-7)</name>
    <name type="common">Poplar leaf rust fungus</name>
    <dbReference type="NCBI Taxonomy" id="747676"/>
    <lineage>
        <taxon>Eukaryota</taxon>
        <taxon>Fungi</taxon>
        <taxon>Dikarya</taxon>
        <taxon>Basidiomycota</taxon>
        <taxon>Pucciniomycotina</taxon>
        <taxon>Pucciniomycetes</taxon>
        <taxon>Pucciniales</taxon>
        <taxon>Melampsoraceae</taxon>
        <taxon>Melampsora</taxon>
    </lineage>
</organism>
<dbReference type="VEuPathDB" id="FungiDB:MELLADRAFT_105348"/>
<evidence type="ECO:0000313" key="4">
    <source>
        <dbReference type="Proteomes" id="UP000001072"/>
    </source>
</evidence>
<dbReference type="RefSeq" id="XP_007408839.1">
    <property type="nucleotide sequence ID" value="XM_007408777.1"/>
</dbReference>
<sequence>MPNVSKFRHDPNPSPADLAWFNSLDARSQSEIFNYQINDRSHPAIWAGLNQCFRCGQIGHRYTSCEATGGGMAFQHWRRASNGISYSLDMFNMTDEALAKAKAAFEPDDSDDIQSLELTQEDVDMLNNIEKAASNDQGERRVVQLEEMIATQGQERVMLVEDTSISQPIEAAEQTVAVGKVQQVEADKVSHVCNMTSAICYHCIGRGFAKGRMWANNQIKQVKGANVHTMPGAICYHCFRRGFVKGHMWTFSRVNRACMFKTSCYMSGMSTSLYDH</sequence>
<accession>F4RHU5</accession>
<keyword evidence="4" id="KW-1185">Reference proteome</keyword>
<proteinExistence type="predicted"/>
<dbReference type="HOGENOM" id="CLU_1008592_0_0_1"/>
<protein>
    <recommendedName>
        <fullName evidence="2">CCHC-type domain-containing protein</fullName>
    </recommendedName>
</protein>
<name>F4RHU5_MELLP</name>
<keyword evidence="1" id="KW-0863">Zinc-finger</keyword>
<dbReference type="Proteomes" id="UP000001072">
    <property type="component" value="Unassembled WGS sequence"/>
</dbReference>
<dbReference type="KEGG" id="mlr:MELLADRAFT_105348"/>
<feature type="domain" description="CCHC-type" evidence="2">
    <location>
        <begin position="52"/>
        <end position="65"/>
    </location>
</feature>
<dbReference type="PROSITE" id="PS50158">
    <property type="entry name" value="ZF_CCHC"/>
    <property type="match status" value="1"/>
</dbReference>